<protein>
    <submittedName>
        <fullName evidence="4">SH3 domain-containing protein</fullName>
    </submittedName>
</protein>
<reference evidence="4" key="1">
    <citation type="submission" date="2023-07" db="EMBL/GenBank/DDBJ databases">
        <title>Genome content predicts the carbon catabolic preferences of heterotrophic bacteria.</title>
        <authorList>
            <person name="Gralka M."/>
        </authorList>
    </citation>
    <scope>NUCLEOTIDE SEQUENCE</scope>
    <source>
        <strain evidence="4">I3M17_2</strain>
    </source>
</reference>
<evidence type="ECO:0000313" key="4">
    <source>
        <dbReference type="EMBL" id="MDO6423644.1"/>
    </source>
</evidence>
<evidence type="ECO:0000256" key="1">
    <source>
        <dbReference type="ARBA" id="ARBA00022729"/>
    </source>
</evidence>
<sequence length="259" mass="28839">MIKLGFVHTGKTLLAAAWVALALFCNASLAEPKEEPDGLAVVIADPFVNVHTGAGRGYPIFHILEKGETVWLQKQRTDWFKVTMKNGKTGWVKRSTLNATLNGEGPLIAFDYSGDKSFPNRRWELGMMGGDFGGASALTNYVGYHLTPNLAAELKYTQAFGSYSSSKLLSLNAVHQIFPNWRLSPFFTLGSGVILIEPDSDLVQSQDREDTVMTVGGGFMFYVSRRFMLRAEYSDHKVLTNRENNEEVSEWKAGFSVYF</sequence>
<evidence type="ECO:0000259" key="3">
    <source>
        <dbReference type="PROSITE" id="PS51781"/>
    </source>
</evidence>
<dbReference type="SMART" id="SM00287">
    <property type="entry name" value="SH3b"/>
    <property type="match status" value="1"/>
</dbReference>
<dbReference type="Pfam" id="PF08239">
    <property type="entry name" value="SH3_3"/>
    <property type="match status" value="1"/>
</dbReference>
<feature type="domain" description="SH3b" evidence="3">
    <location>
        <begin position="37"/>
        <end position="101"/>
    </location>
</feature>
<dbReference type="PROSITE" id="PS51781">
    <property type="entry name" value="SH3B"/>
    <property type="match status" value="1"/>
</dbReference>
<dbReference type="Proteomes" id="UP001169760">
    <property type="component" value="Unassembled WGS sequence"/>
</dbReference>
<accession>A0AAW7X7U4</accession>
<dbReference type="InterPro" id="IPR003646">
    <property type="entry name" value="SH3-like_bac-type"/>
</dbReference>
<name>A0AAW7X7U4_9GAMM</name>
<evidence type="ECO:0000256" key="2">
    <source>
        <dbReference type="SAM" id="SignalP"/>
    </source>
</evidence>
<gene>
    <name evidence="4" type="ORF">Q4521_14270</name>
</gene>
<dbReference type="AlphaFoldDB" id="A0AAW7X7U4"/>
<feature type="chain" id="PRO_5043499435" evidence="2">
    <location>
        <begin position="31"/>
        <end position="259"/>
    </location>
</feature>
<dbReference type="Pfam" id="PF13505">
    <property type="entry name" value="OMP_b-brl"/>
    <property type="match status" value="1"/>
</dbReference>
<evidence type="ECO:0000313" key="5">
    <source>
        <dbReference type="Proteomes" id="UP001169760"/>
    </source>
</evidence>
<comment type="caution">
    <text evidence="4">The sequence shown here is derived from an EMBL/GenBank/DDBJ whole genome shotgun (WGS) entry which is preliminary data.</text>
</comment>
<dbReference type="EMBL" id="JAUOPB010000010">
    <property type="protein sequence ID" value="MDO6423644.1"/>
    <property type="molecule type" value="Genomic_DNA"/>
</dbReference>
<dbReference type="InterPro" id="IPR027385">
    <property type="entry name" value="Beta-barrel_OMP"/>
</dbReference>
<feature type="signal peptide" evidence="2">
    <location>
        <begin position="1"/>
        <end position="30"/>
    </location>
</feature>
<organism evidence="4 5">
    <name type="scientific">Saccharophagus degradans</name>
    <dbReference type="NCBI Taxonomy" id="86304"/>
    <lineage>
        <taxon>Bacteria</taxon>
        <taxon>Pseudomonadati</taxon>
        <taxon>Pseudomonadota</taxon>
        <taxon>Gammaproteobacteria</taxon>
        <taxon>Cellvibrionales</taxon>
        <taxon>Cellvibrionaceae</taxon>
        <taxon>Saccharophagus</taxon>
    </lineage>
</organism>
<keyword evidence="1 2" id="KW-0732">Signal</keyword>
<proteinExistence type="predicted"/>
<dbReference type="RefSeq" id="WP_216064487.1">
    <property type="nucleotide sequence ID" value="NZ_JAHKPP010000031.1"/>
</dbReference>